<keyword evidence="2" id="KW-0408">Iron</keyword>
<keyword evidence="3" id="KW-0411">Iron-sulfur</keyword>
<dbReference type="Gene3D" id="3.30.70.20">
    <property type="match status" value="1"/>
</dbReference>
<feature type="domain" description="4Fe-4S ferredoxin-type" evidence="4">
    <location>
        <begin position="322"/>
        <end position="351"/>
    </location>
</feature>
<dbReference type="InterPro" id="IPR013283">
    <property type="entry name" value="RLI1"/>
</dbReference>
<dbReference type="PROSITE" id="PS51379">
    <property type="entry name" value="4FE4S_FER_2"/>
    <property type="match status" value="2"/>
</dbReference>
<dbReference type="SUPFAM" id="SSF54862">
    <property type="entry name" value="4Fe-4S ferredoxins"/>
    <property type="match status" value="1"/>
</dbReference>
<dbReference type="PRINTS" id="PR01868">
    <property type="entry name" value="ABCEFAMILY"/>
</dbReference>
<dbReference type="AlphaFoldDB" id="A0A6V8MEE6"/>
<proteinExistence type="predicted"/>
<dbReference type="PROSITE" id="PS00198">
    <property type="entry name" value="4FE4S_FER_1"/>
    <property type="match status" value="2"/>
</dbReference>
<keyword evidence="6" id="KW-1185">Reference proteome</keyword>
<gene>
    <name evidence="5" type="ORF">GMST_06520</name>
</gene>
<evidence type="ECO:0000256" key="2">
    <source>
        <dbReference type="ARBA" id="ARBA00023004"/>
    </source>
</evidence>
<evidence type="ECO:0000313" key="6">
    <source>
        <dbReference type="Proteomes" id="UP000556026"/>
    </source>
</evidence>
<dbReference type="Proteomes" id="UP000556026">
    <property type="component" value="Unassembled WGS sequence"/>
</dbReference>
<dbReference type="GO" id="GO:0051536">
    <property type="term" value="F:iron-sulfur cluster binding"/>
    <property type="evidence" value="ECO:0007669"/>
    <property type="project" value="UniProtKB-KW"/>
</dbReference>
<sequence length="432" mass="48530">MDERTRTASRSYQQLIERINRFPQGAPACELLERILRILFSEREAALVAQLPLRPFAPAKAAAVWRVSETEARRQLEELAARAILVDLEHDGDTWYFLPPPMAGFFEFSLMRVRPDLDQEALSRLFFEYLNVRQEFIEELFARGETKLGRVFVNETALAPELTAQVLDYERASEVIRGASHIAVGLCYCRNKMAHLGRGCSAPLDNCMTFNKVARSLIKNGSARQVEAAEGLDLLQQARQLNLVQCGDNVQREVNFICHCCGCCCEAMLALRRLAIPHQQYSTNFQARIDPARCNGCGNCLKYCPVEAITLEKGEVQTGGKAAARLFKELCLGCGVCVGNCPRRALSLEARPERIVTPVNAAHRVVLMAIERGTLQHLIFDNQALFSHRAMAAIFGAILRLGPVQRLMASRQLKSRFLERIMQDVEITDFSK</sequence>
<dbReference type="EMBL" id="BLXX01000001">
    <property type="protein sequence ID" value="GFO58327.1"/>
    <property type="molecule type" value="Genomic_DNA"/>
</dbReference>
<evidence type="ECO:0000256" key="1">
    <source>
        <dbReference type="ARBA" id="ARBA00022723"/>
    </source>
</evidence>
<dbReference type="InterPro" id="IPR017896">
    <property type="entry name" value="4Fe4S_Fe-S-bd"/>
</dbReference>
<organism evidence="5 6">
    <name type="scientific">Geomonas silvestris</name>
    <dbReference type="NCBI Taxonomy" id="2740184"/>
    <lineage>
        <taxon>Bacteria</taxon>
        <taxon>Pseudomonadati</taxon>
        <taxon>Thermodesulfobacteriota</taxon>
        <taxon>Desulfuromonadia</taxon>
        <taxon>Geobacterales</taxon>
        <taxon>Geobacteraceae</taxon>
        <taxon>Geomonas</taxon>
    </lineage>
</organism>
<reference evidence="6" key="1">
    <citation type="submission" date="2020-06" db="EMBL/GenBank/DDBJ databases">
        <title>Draft genomic sequence of Geomonas sp. Red330.</title>
        <authorList>
            <person name="Itoh H."/>
            <person name="Zhenxing X."/>
            <person name="Ushijima N."/>
            <person name="Masuda Y."/>
            <person name="Shiratori Y."/>
            <person name="Senoo K."/>
        </authorList>
    </citation>
    <scope>NUCLEOTIDE SEQUENCE [LARGE SCALE GENOMIC DNA]</scope>
    <source>
        <strain evidence="6">Red330</strain>
    </source>
</reference>
<keyword evidence="1" id="KW-0479">Metal-binding</keyword>
<evidence type="ECO:0000256" key="3">
    <source>
        <dbReference type="ARBA" id="ARBA00023014"/>
    </source>
</evidence>
<name>A0A6V8MEE6_9BACT</name>
<dbReference type="InterPro" id="IPR017900">
    <property type="entry name" value="4Fe4S_Fe_S_CS"/>
</dbReference>
<dbReference type="RefSeq" id="WP_183353170.1">
    <property type="nucleotide sequence ID" value="NZ_BLXX01000001.1"/>
</dbReference>
<feature type="domain" description="4Fe-4S ferredoxin-type" evidence="4">
    <location>
        <begin position="285"/>
        <end position="314"/>
    </location>
</feature>
<evidence type="ECO:0000259" key="4">
    <source>
        <dbReference type="PROSITE" id="PS51379"/>
    </source>
</evidence>
<protein>
    <submittedName>
        <fullName evidence="5">(Fe-S)-binding protein</fullName>
    </submittedName>
</protein>
<comment type="caution">
    <text evidence="5">The sequence shown here is derived from an EMBL/GenBank/DDBJ whole genome shotgun (WGS) entry which is preliminary data.</text>
</comment>
<evidence type="ECO:0000313" key="5">
    <source>
        <dbReference type="EMBL" id="GFO58327.1"/>
    </source>
</evidence>
<accession>A0A6V8MEE6</accession>
<dbReference type="GO" id="GO:0046872">
    <property type="term" value="F:metal ion binding"/>
    <property type="evidence" value="ECO:0007669"/>
    <property type="project" value="UniProtKB-KW"/>
</dbReference>
<dbReference type="Pfam" id="PF12838">
    <property type="entry name" value="Fer4_7"/>
    <property type="match status" value="1"/>
</dbReference>